<gene>
    <name evidence="2" type="ORF">GC722_05860</name>
</gene>
<feature type="transmembrane region" description="Helical" evidence="1">
    <location>
        <begin position="39"/>
        <end position="61"/>
    </location>
</feature>
<feature type="transmembrane region" description="Helical" evidence="1">
    <location>
        <begin position="98"/>
        <end position="115"/>
    </location>
</feature>
<sequence length="125" mass="12920">MVLGLSLALTGLCLVAVAWAVVKIVRRSPLLWSSTADRVLLALLGLVELGLLAQLVTGFVLMASTDAPAGLTFAVYLVGVLLILPAGTAWALADRSRAGAGVLVVACVTVPAMILRMHQVWSGDA</sequence>
<proteinExistence type="predicted"/>
<feature type="transmembrane region" description="Helical" evidence="1">
    <location>
        <begin position="73"/>
        <end position="92"/>
    </location>
</feature>
<dbReference type="Proteomes" id="UP000435304">
    <property type="component" value="Unassembled WGS sequence"/>
</dbReference>
<keyword evidence="1" id="KW-0472">Membrane</keyword>
<reference evidence="2 3" key="1">
    <citation type="submission" date="2019-12" db="EMBL/GenBank/DDBJ databases">
        <title>Auraticoccus cholistani sp. nov., an actinomycete isolated from soil of Cholistan desert.</title>
        <authorList>
            <person name="Cheema M.T."/>
        </authorList>
    </citation>
    <scope>NUCLEOTIDE SEQUENCE [LARGE SCALE GENOMIC DNA]</scope>
    <source>
        <strain evidence="2 3">F435</strain>
    </source>
</reference>
<accession>A0A6A9UVF5</accession>
<organism evidence="2 3">
    <name type="scientific">Auraticoccus cholistanensis</name>
    <dbReference type="NCBI Taxonomy" id="2656650"/>
    <lineage>
        <taxon>Bacteria</taxon>
        <taxon>Bacillati</taxon>
        <taxon>Actinomycetota</taxon>
        <taxon>Actinomycetes</taxon>
        <taxon>Propionibacteriales</taxon>
        <taxon>Propionibacteriaceae</taxon>
        <taxon>Auraticoccus</taxon>
    </lineage>
</organism>
<keyword evidence="3" id="KW-1185">Reference proteome</keyword>
<evidence type="ECO:0000313" key="3">
    <source>
        <dbReference type="Proteomes" id="UP000435304"/>
    </source>
</evidence>
<dbReference type="RefSeq" id="WP_156608680.1">
    <property type="nucleotide sequence ID" value="NZ_WPCU01000004.1"/>
</dbReference>
<keyword evidence="1" id="KW-0812">Transmembrane</keyword>
<keyword evidence="1" id="KW-1133">Transmembrane helix</keyword>
<protein>
    <submittedName>
        <fullName evidence="2">Uncharacterized protein</fullName>
    </submittedName>
</protein>
<evidence type="ECO:0000313" key="2">
    <source>
        <dbReference type="EMBL" id="MVA75554.1"/>
    </source>
</evidence>
<dbReference type="AlphaFoldDB" id="A0A6A9UVF5"/>
<name>A0A6A9UVF5_9ACTN</name>
<dbReference type="EMBL" id="WPCU01000004">
    <property type="protein sequence ID" value="MVA75554.1"/>
    <property type="molecule type" value="Genomic_DNA"/>
</dbReference>
<comment type="caution">
    <text evidence="2">The sequence shown here is derived from an EMBL/GenBank/DDBJ whole genome shotgun (WGS) entry which is preliminary data.</text>
</comment>
<evidence type="ECO:0000256" key="1">
    <source>
        <dbReference type="SAM" id="Phobius"/>
    </source>
</evidence>